<dbReference type="Gene3D" id="3.30.70.100">
    <property type="match status" value="1"/>
</dbReference>
<evidence type="ECO:0000256" key="6">
    <source>
        <dbReference type="ARBA" id="ARBA00023136"/>
    </source>
</evidence>
<dbReference type="InterPro" id="IPR006685">
    <property type="entry name" value="MscS_channel_2nd"/>
</dbReference>
<dbReference type="EMBL" id="JACRIW010000084">
    <property type="protein sequence ID" value="MBI5170214.1"/>
    <property type="molecule type" value="Genomic_DNA"/>
</dbReference>
<dbReference type="InterPro" id="IPR045276">
    <property type="entry name" value="YbiO_bact"/>
</dbReference>
<dbReference type="Proteomes" id="UP000696931">
    <property type="component" value="Unassembled WGS sequence"/>
</dbReference>
<evidence type="ECO:0000256" key="3">
    <source>
        <dbReference type="ARBA" id="ARBA00022475"/>
    </source>
</evidence>
<dbReference type="InterPro" id="IPR010920">
    <property type="entry name" value="LSM_dom_sf"/>
</dbReference>
<protein>
    <submittedName>
        <fullName evidence="9">Mechanosensitive ion channel family protein</fullName>
    </submittedName>
</protein>
<dbReference type="InterPro" id="IPR011066">
    <property type="entry name" value="MscS_channel_C_sf"/>
</dbReference>
<dbReference type="Gene3D" id="1.10.287.1260">
    <property type="match status" value="1"/>
</dbReference>
<evidence type="ECO:0000256" key="4">
    <source>
        <dbReference type="ARBA" id="ARBA00022692"/>
    </source>
</evidence>
<feature type="transmembrane region" description="Helical" evidence="7">
    <location>
        <begin position="97"/>
        <end position="116"/>
    </location>
</feature>
<reference evidence="9" key="1">
    <citation type="submission" date="2020-07" db="EMBL/GenBank/DDBJ databases">
        <title>Huge and variable diversity of episymbiotic CPR bacteria and DPANN archaea in groundwater ecosystems.</title>
        <authorList>
            <person name="He C.Y."/>
            <person name="Keren R."/>
            <person name="Whittaker M."/>
            <person name="Farag I.F."/>
            <person name="Doudna J."/>
            <person name="Cate J.H.D."/>
            <person name="Banfield J.F."/>
        </authorList>
    </citation>
    <scope>NUCLEOTIDE SEQUENCE</scope>
    <source>
        <strain evidence="9">NC_groundwater_1813_Pr3_B-0.1um_71_17</strain>
    </source>
</reference>
<comment type="caution">
    <text evidence="9">The sequence shown here is derived from an EMBL/GenBank/DDBJ whole genome shotgun (WGS) entry which is preliminary data.</text>
</comment>
<keyword evidence="4 7" id="KW-0812">Transmembrane</keyword>
<keyword evidence="5 7" id="KW-1133">Transmembrane helix</keyword>
<dbReference type="GO" id="GO:0008381">
    <property type="term" value="F:mechanosensitive monoatomic ion channel activity"/>
    <property type="evidence" value="ECO:0007669"/>
    <property type="project" value="InterPro"/>
</dbReference>
<keyword evidence="6 7" id="KW-0472">Membrane</keyword>
<evidence type="ECO:0000256" key="2">
    <source>
        <dbReference type="ARBA" id="ARBA00008017"/>
    </source>
</evidence>
<dbReference type="GO" id="GO:0005886">
    <property type="term" value="C:plasma membrane"/>
    <property type="evidence" value="ECO:0007669"/>
    <property type="project" value="UniProtKB-SubCell"/>
</dbReference>
<evidence type="ECO:0000256" key="1">
    <source>
        <dbReference type="ARBA" id="ARBA00004651"/>
    </source>
</evidence>
<dbReference type="PANTHER" id="PTHR30460">
    <property type="entry name" value="MODERATE CONDUCTANCE MECHANOSENSITIVE CHANNEL YBIO"/>
    <property type="match status" value="1"/>
</dbReference>
<keyword evidence="3" id="KW-1003">Cell membrane</keyword>
<evidence type="ECO:0000313" key="9">
    <source>
        <dbReference type="EMBL" id="MBI5170214.1"/>
    </source>
</evidence>
<feature type="transmembrane region" description="Helical" evidence="7">
    <location>
        <begin position="72"/>
        <end position="91"/>
    </location>
</feature>
<dbReference type="Pfam" id="PF00924">
    <property type="entry name" value="MS_channel_2nd"/>
    <property type="match status" value="1"/>
</dbReference>
<dbReference type="Gene3D" id="2.30.30.60">
    <property type="match status" value="1"/>
</dbReference>
<dbReference type="SUPFAM" id="SSF50182">
    <property type="entry name" value="Sm-like ribonucleoproteins"/>
    <property type="match status" value="1"/>
</dbReference>
<gene>
    <name evidence="9" type="ORF">HZA61_12060</name>
</gene>
<organism evidence="9 10">
    <name type="scientific">Eiseniibacteriota bacterium</name>
    <dbReference type="NCBI Taxonomy" id="2212470"/>
    <lineage>
        <taxon>Bacteria</taxon>
        <taxon>Candidatus Eiseniibacteriota</taxon>
    </lineage>
</organism>
<dbReference type="SUPFAM" id="SSF82689">
    <property type="entry name" value="Mechanosensitive channel protein MscS (YggB), C-terminal domain"/>
    <property type="match status" value="1"/>
</dbReference>
<evidence type="ECO:0000259" key="8">
    <source>
        <dbReference type="Pfam" id="PF00924"/>
    </source>
</evidence>
<comment type="similarity">
    <text evidence="2">Belongs to the MscS (TC 1.A.23) family.</text>
</comment>
<name>A0A933SHW7_UNCEI</name>
<accession>A0A933SHW7</accession>
<sequence length="295" mass="32147">MISSAFPAWLVPDTEWLADAAVRVALTIVFSWLLQRIGFLVVRRLERWMVRASQGREAAAQRARTLGQMFRHLITTLVAAGALLHVLEVFGWDIKPLLVGASILGAALGFGAQFLVRDVIAGAFILIEDQFSVGDSIEVNGQVGTVEDVTLRSTRLRDITGRLLFVPNGEMKIVVNHSRDWHQAAVDLPIAPNQDLERALALAAEVAAEMNTDPVYGPQLLESLKVLGIERVGPEGATVKLVGRTRPGAAAFELSREARRRLLARLREAGVRVASGAEVEYVSVTRTAPFSEPEA</sequence>
<dbReference type="InterPro" id="IPR023408">
    <property type="entry name" value="MscS_beta-dom_sf"/>
</dbReference>
<dbReference type="FunFam" id="2.30.30.60:FF:000001">
    <property type="entry name" value="MscS Mechanosensitive ion channel"/>
    <property type="match status" value="1"/>
</dbReference>
<comment type="subcellular location">
    <subcellularLocation>
        <location evidence="1">Cell membrane</location>
        <topology evidence="1">Multi-pass membrane protein</topology>
    </subcellularLocation>
</comment>
<evidence type="ECO:0000256" key="5">
    <source>
        <dbReference type="ARBA" id="ARBA00022989"/>
    </source>
</evidence>
<dbReference type="SUPFAM" id="SSF82861">
    <property type="entry name" value="Mechanosensitive channel protein MscS (YggB), transmembrane region"/>
    <property type="match status" value="1"/>
</dbReference>
<feature type="transmembrane region" description="Helical" evidence="7">
    <location>
        <begin position="20"/>
        <end position="42"/>
    </location>
</feature>
<dbReference type="InterPro" id="IPR011014">
    <property type="entry name" value="MscS_channel_TM-2"/>
</dbReference>
<dbReference type="AlphaFoldDB" id="A0A933SHW7"/>
<proteinExistence type="inferred from homology"/>
<evidence type="ECO:0000256" key="7">
    <source>
        <dbReference type="SAM" id="Phobius"/>
    </source>
</evidence>
<dbReference type="PANTHER" id="PTHR30460:SF0">
    <property type="entry name" value="MODERATE CONDUCTANCE MECHANOSENSITIVE CHANNEL YBIO"/>
    <property type="match status" value="1"/>
</dbReference>
<feature type="domain" description="Mechanosensitive ion channel MscS" evidence="8">
    <location>
        <begin position="115"/>
        <end position="179"/>
    </location>
</feature>
<evidence type="ECO:0000313" key="10">
    <source>
        <dbReference type="Proteomes" id="UP000696931"/>
    </source>
</evidence>